<dbReference type="PROSITE" id="PS50937">
    <property type="entry name" value="HTH_MERR_2"/>
    <property type="match status" value="1"/>
</dbReference>
<name>A0A3N2H0B6_9PSEU</name>
<reference evidence="3 4" key="1">
    <citation type="submission" date="2018-11" db="EMBL/GenBank/DDBJ databases">
        <title>Sequencing the genomes of 1000 actinobacteria strains.</title>
        <authorList>
            <person name="Klenk H.-P."/>
        </authorList>
    </citation>
    <scope>NUCLEOTIDE SEQUENCE [LARGE SCALE GENOMIC DNA]</scope>
    <source>
        <strain evidence="3 4">DSM 44348</strain>
    </source>
</reference>
<dbReference type="GeneID" id="301846029"/>
<dbReference type="EMBL" id="RKHY01000001">
    <property type="protein sequence ID" value="ROS42321.1"/>
    <property type="molecule type" value="Genomic_DNA"/>
</dbReference>
<dbReference type="GO" id="GO:0003700">
    <property type="term" value="F:DNA-binding transcription factor activity"/>
    <property type="evidence" value="ECO:0007669"/>
    <property type="project" value="InterPro"/>
</dbReference>
<proteinExistence type="predicted"/>
<dbReference type="PANTHER" id="PTHR30204">
    <property type="entry name" value="REDOX-CYCLING DRUG-SENSING TRANSCRIPTIONAL ACTIVATOR SOXR"/>
    <property type="match status" value="1"/>
</dbReference>
<dbReference type="AlphaFoldDB" id="A0A3N2H0B6"/>
<dbReference type="InterPro" id="IPR009061">
    <property type="entry name" value="DNA-bd_dom_put_sf"/>
</dbReference>
<keyword evidence="1 3" id="KW-0238">DNA-binding</keyword>
<dbReference type="CDD" id="cd01282">
    <property type="entry name" value="HTH_MerR-like_sg3"/>
    <property type="match status" value="1"/>
</dbReference>
<dbReference type="Gene3D" id="1.10.1660.10">
    <property type="match status" value="1"/>
</dbReference>
<dbReference type="PRINTS" id="PR00040">
    <property type="entry name" value="HTHMERR"/>
</dbReference>
<gene>
    <name evidence="3" type="ORF">EDD35_4707</name>
</gene>
<dbReference type="SMART" id="SM00422">
    <property type="entry name" value="HTH_MERR"/>
    <property type="match status" value="1"/>
</dbReference>
<dbReference type="RefSeq" id="WP_123685016.1">
    <property type="nucleotide sequence ID" value="NZ_RKHY01000001.1"/>
</dbReference>
<comment type="caution">
    <text evidence="3">The sequence shown here is derived from an EMBL/GenBank/DDBJ whole genome shotgun (WGS) entry which is preliminary data.</text>
</comment>
<dbReference type="PANTHER" id="PTHR30204:SF93">
    <property type="entry name" value="HTH MERR-TYPE DOMAIN-CONTAINING PROTEIN"/>
    <property type="match status" value="1"/>
</dbReference>
<sequence length="116" mass="12923">MRIGELARRTGVDEQLLRYYEKQGLLRPERTPNGYRDYAEEDVTAVRRIRELLAAGLTTAGIAEIGTCVRGEPPTPACEGVLERLRAERSRIDAAIARLQGARTALDTVIERRDSA</sequence>
<dbReference type="InterPro" id="IPR000551">
    <property type="entry name" value="MerR-type_HTH_dom"/>
</dbReference>
<accession>A0A3N2H0B6</accession>
<organism evidence="3 4">
    <name type="scientific">Amycolatopsis thermoflava</name>
    <dbReference type="NCBI Taxonomy" id="84480"/>
    <lineage>
        <taxon>Bacteria</taxon>
        <taxon>Bacillati</taxon>
        <taxon>Actinomycetota</taxon>
        <taxon>Actinomycetes</taxon>
        <taxon>Pseudonocardiales</taxon>
        <taxon>Pseudonocardiaceae</taxon>
        <taxon>Amycolatopsis</taxon>
        <taxon>Amycolatopsis methanolica group</taxon>
    </lineage>
</organism>
<dbReference type="Proteomes" id="UP000274843">
    <property type="component" value="Unassembled WGS sequence"/>
</dbReference>
<protein>
    <submittedName>
        <fullName evidence="3">DNA-binding transcriptional MerR regulator</fullName>
    </submittedName>
</protein>
<dbReference type="GO" id="GO:0003677">
    <property type="term" value="F:DNA binding"/>
    <property type="evidence" value="ECO:0007669"/>
    <property type="project" value="UniProtKB-KW"/>
</dbReference>
<evidence type="ECO:0000313" key="3">
    <source>
        <dbReference type="EMBL" id="ROS42321.1"/>
    </source>
</evidence>
<feature type="domain" description="HTH merR-type" evidence="2">
    <location>
        <begin position="1"/>
        <end position="68"/>
    </location>
</feature>
<evidence type="ECO:0000313" key="4">
    <source>
        <dbReference type="Proteomes" id="UP000274843"/>
    </source>
</evidence>
<evidence type="ECO:0000256" key="1">
    <source>
        <dbReference type="ARBA" id="ARBA00023125"/>
    </source>
</evidence>
<dbReference type="InterPro" id="IPR047057">
    <property type="entry name" value="MerR_fam"/>
</dbReference>
<dbReference type="Pfam" id="PF13411">
    <property type="entry name" value="MerR_1"/>
    <property type="match status" value="1"/>
</dbReference>
<dbReference type="SUPFAM" id="SSF46955">
    <property type="entry name" value="Putative DNA-binding domain"/>
    <property type="match status" value="1"/>
</dbReference>
<keyword evidence="4" id="KW-1185">Reference proteome</keyword>
<evidence type="ECO:0000259" key="2">
    <source>
        <dbReference type="PROSITE" id="PS50937"/>
    </source>
</evidence>